<comment type="caution">
    <text evidence="1">The sequence shown here is derived from an EMBL/GenBank/DDBJ whole genome shotgun (WGS) entry which is preliminary data.</text>
</comment>
<dbReference type="PANTHER" id="PTHR10775:SF185">
    <property type="entry name" value="OS08G0208400 PROTEIN"/>
    <property type="match status" value="1"/>
</dbReference>
<dbReference type="Pfam" id="PF02992">
    <property type="entry name" value="Transposase_21"/>
    <property type="match status" value="1"/>
</dbReference>
<name>A0AAW2QW04_9LAMI</name>
<feature type="non-terminal residue" evidence="1">
    <location>
        <position position="172"/>
    </location>
</feature>
<organism evidence="1">
    <name type="scientific">Sesamum calycinum</name>
    <dbReference type="NCBI Taxonomy" id="2727403"/>
    <lineage>
        <taxon>Eukaryota</taxon>
        <taxon>Viridiplantae</taxon>
        <taxon>Streptophyta</taxon>
        <taxon>Embryophyta</taxon>
        <taxon>Tracheophyta</taxon>
        <taxon>Spermatophyta</taxon>
        <taxon>Magnoliopsida</taxon>
        <taxon>eudicotyledons</taxon>
        <taxon>Gunneridae</taxon>
        <taxon>Pentapetalae</taxon>
        <taxon>asterids</taxon>
        <taxon>lamiids</taxon>
        <taxon>Lamiales</taxon>
        <taxon>Pedaliaceae</taxon>
        <taxon>Sesamum</taxon>
    </lineage>
</organism>
<gene>
    <name evidence="1" type="ORF">Scaly_0864500</name>
</gene>
<dbReference type="EMBL" id="JACGWM010000005">
    <property type="protein sequence ID" value="KAL0371829.1"/>
    <property type="molecule type" value="Genomic_DNA"/>
</dbReference>
<evidence type="ECO:0000313" key="1">
    <source>
        <dbReference type="EMBL" id="KAL0371829.1"/>
    </source>
</evidence>
<sequence>MLYWKNDTDLDYCKFCAEARYKSTRERNPNRKKTPYAILRYFSFTPRLQRLYAPKATAEQMMWHANHQTVEGSMCHSSDVEAWRHFDRIYPDFVVEPRSVRLSLCMDGFVPHGQYGCTYSCWLIILSPYYLPPRMCMSSKYMFLTMVILGPSNKKYLIDVYLKLLIDELQNL</sequence>
<dbReference type="PANTHER" id="PTHR10775">
    <property type="entry name" value="OS08G0208400 PROTEIN"/>
    <property type="match status" value="1"/>
</dbReference>
<protein>
    <submittedName>
        <fullName evidence="1">Uncharacterized protein</fullName>
    </submittedName>
</protein>
<reference evidence="1" key="2">
    <citation type="journal article" date="2024" name="Plant">
        <title>Genomic evolution and insights into agronomic trait innovations of Sesamum species.</title>
        <authorList>
            <person name="Miao H."/>
            <person name="Wang L."/>
            <person name="Qu L."/>
            <person name="Liu H."/>
            <person name="Sun Y."/>
            <person name="Le M."/>
            <person name="Wang Q."/>
            <person name="Wei S."/>
            <person name="Zheng Y."/>
            <person name="Lin W."/>
            <person name="Duan Y."/>
            <person name="Cao H."/>
            <person name="Xiong S."/>
            <person name="Wang X."/>
            <person name="Wei L."/>
            <person name="Li C."/>
            <person name="Ma Q."/>
            <person name="Ju M."/>
            <person name="Zhao R."/>
            <person name="Li G."/>
            <person name="Mu C."/>
            <person name="Tian Q."/>
            <person name="Mei H."/>
            <person name="Zhang T."/>
            <person name="Gao T."/>
            <person name="Zhang H."/>
        </authorList>
    </citation>
    <scope>NUCLEOTIDE SEQUENCE</scope>
    <source>
        <strain evidence="1">KEN8</strain>
    </source>
</reference>
<proteinExistence type="predicted"/>
<accession>A0AAW2QW04</accession>
<dbReference type="InterPro" id="IPR004242">
    <property type="entry name" value="Transposase_21"/>
</dbReference>
<dbReference type="AlphaFoldDB" id="A0AAW2QW04"/>
<reference evidence="1" key="1">
    <citation type="submission" date="2020-06" db="EMBL/GenBank/DDBJ databases">
        <authorList>
            <person name="Li T."/>
            <person name="Hu X."/>
            <person name="Zhang T."/>
            <person name="Song X."/>
            <person name="Zhang H."/>
            <person name="Dai N."/>
            <person name="Sheng W."/>
            <person name="Hou X."/>
            <person name="Wei L."/>
        </authorList>
    </citation>
    <scope>NUCLEOTIDE SEQUENCE</scope>
    <source>
        <strain evidence="1">KEN8</strain>
        <tissue evidence="1">Leaf</tissue>
    </source>
</reference>